<protein>
    <recommendedName>
        <fullName evidence="1">Hemerythrin-like domain-containing protein</fullName>
    </recommendedName>
</protein>
<dbReference type="Gene3D" id="1.20.120.520">
    <property type="entry name" value="nmb1532 protein domain like"/>
    <property type="match status" value="1"/>
</dbReference>
<dbReference type="PANTHER" id="PTHR39966:SF1">
    <property type="entry name" value="HEMERYTHRIN-LIKE DOMAIN-CONTAINING PROTEIN"/>
    <property type="match status" value="1"/>
</dbReference>
<dbReference type="EMBL" id="CAJQUM010000001">
    <property type="protein sequence ID" value="CAG4883361.1"/>
    <property type="molecule type" value="Genomic_DNA"/>
</dbReference>
<dbReference type="PANTHER" id="PTHR39966">
    <property type="entry name" value="BLL2471 PROTEIN-RELATED"/>
    <property type="match status" value="1"/>
</dbReference>
<dbReference type="AlphaFoldDB" id="A0A916NHH6"/>
<sequence length="187" mass="21948">MANEIAKLKEEHGNFRKLLNLLETQLSLFHHEEQPDYQLMTDILHYMIRYPDHFHHPREDVIFSCLLERDSHAARSVEELARQHRVIAESGTRLHENLESVIAGALMPRQMIEAPGLLYITYYRTHMDREENNLFVLAEQLLRDEDWKTINAKTQSEPDPLFGRDVEERYCAVCHHIAQAVDSGRMS</sequence>
<comment type="caution">
    <text evidence="2">The sequence shown here is derived from an EMBL/GenBank/DDBJ whole genome shotgun (WGS) entry which is preliminary data.</text>
</comment>
<evidence type="ECO:0000313" key="2">
    <source>
        <dbReference type="EMBL" id="CAG4883361.1"/>
    </source>
</evidence>
<feature type="domain" description="Hemerythrin-like" evidence="1">
    <location>
        <begin position="5"/>
        <end position="136"/>
    </location>
</feature>
<name>A0A916NHH6_9PROT</name>
<gene>
    <name evidence="2" type="ORF">GTOL_11243</name>
</gene>
<dbReference type="GO" id="GO:0005886">
    <property type="term" value="C:plasma membrane"/>
    <property type="evidence" value="ECO:0007669"/>
    <property type="project" value="TreeGrafter"/>
</dbReference>
<evidence type="ECO:0000313" key="3">
    <source>
        <dbReference type="Proteomes" id="UP000742786"/>
    </source>
</evidence>
<dbReference type="Proteomes" id="UP000742786">
    <property type="component" value="Unassembled WGS sequence"/>
</dbReference>
<dbReference type="RefSeq" id="WP_220635338.1">
    <property type="nucleotide sequence ID" value="NZ_CAJQUM010000001.1"/>
</dbReference>
<reference evidence="2" key="1">
    <citation type="submission" date="2021-04" db="EMBL/GenBank/DDBJ databases">
        <authorList>
            <person name="Hornung B."/>
        </authorList>
    </citation>
    <scope>NUCLEOTIDE SEQUENCE</scope>
    <source>
        <strain evidence="2">G5G6</strain>
    </source>
</reference>
<dbReference type="Pfam" id="PF01814">
    <property type="entry name" value="Hemerythrin"/>
    <property type="match status" value="1"/>
</dbReference>
<organism evidence="2 3">
    <name type="scientific">Georgfuchsia toluolica</name>
    <dbReference type="NCBI Taxonomy" id="424218"/>
    <lineage>
        <taxon>Bacteria</taxon>
        <taxon>Pseudomonadati</taxon>
        <taxon>Pseudomonadota</taxon>
        <taxon>Betaproteobacteria</taxon>
        <taxon>Nitrosomonadales</taxon>
        <taxon>Sterolibacteriaceae</taxon>
        <taxon>Georgfuchsia</taxon>
    </lineage>
</organism>
<proteinExistence type="predicted"/>
<accession>A0A916NHH6</accession>
<keyword evidence="3" id="KW-1185">Reference proteome</keyword>
<evidence type="ECO:0000259" key="1">
    <source>
        <dbReference type="Pfam" id="PF01814"/>
    </source>
</evidence>
<dbReference type="InterPro" id="IPR012312">
    <property type="entry name" value="Hemerythrin-like"/>
</dbReference>